<dbReference type="RefSeq" id="WP_007563399.1">
    <property type="nucleotide sequence ID" value="NZ_JAJALK010000002.1"/>
</dbReference>
<dbReference type="GO" id="GO:0009279">
    <property type="term" value="C:cell outer membrane"/>
    <property type="evidence" value="ECO:0007669"/>
    <property type="project" value="UniProtKB-SubCell"/>
</dbReference>
<comment type="similarity">
    <text evidence="5">Belongs to the Omp25/RopB family.</text>
</comment>
<dbReference type="Proteomes" id="UP001432995">
    <property type="component" value="Unassembled WGS sequence"/>
</dbReference>
<dbReference type="InterPro" id="IPR027385">
    <property type="entry name" value="Beta-barrel_OMP"/>
</dbReference>
<evidence type="ECO:0000256" key="6">
    <source>
        <dbReference type="SAM" id="SignalP"/>
    </source>
</evidence>
<evidence type="ECO:0000256" key="3">
    <source>
        <dbReference type="ARBA" id="ARBA00023136"/>
    </source>
</evidence>
<gene>
    <name evidence="9" type="ORF">ABS770_23655</name>
    <name evidence="8" type="ORF">QO001_003731</name>
</gene>
<evidence type="ECO:0000256" key="2">
    <source>
        <dbReference type="ARBA" id="ARBA00022729"/>
    </source>
</evidence>
<organism evidence="8 10">
    <name type="scientific">Methylobacterium brachiatum</name>
    <dbReference type="NCBI Taxonomy" id="269660"/>
    <lineage>
        <taxon>Bacteria</taxon>
        <taxon>Pseudomonadati</taxon>
        <taxon>Pseudomonadota</taxon>
        <taxon>Alphaproteobacteria</taxon>
        <taxon>Hyphomicrobiales</taxon>
        <taxon>Methylobacteriaceae</taxon>
        <taxon>Methylobacterium</taxon>
    </lineage>
</organism>
<accession>A0AAJ1WXG5</accession>
<feature type="domain" description="Outer membrane protein beta-barrel" evidence="7">
    <location>
        <begin position="42"/>
        <end position="298"/>
    </location>
</feature>
<evidence type="ECO:0000313" key="8">
    <source>
        <dbReference type="EMBL" id="MDQ0544795.1"/>
    </source>
</evidence>
<comment type="subcellular location">
    <subcellularLocation>
        <location evidence="1">Cell outer membrane</location>
    </subcellularLocation>
</comment>
<dbReference type="InterPro" id="IPR051692">
    <property type="entry name" value="OMP-like"/>
</dbReference>
<dbReference type="InterPro" id="IPR011250">
    <property type="entry name" value="OMP/PagP_B-barrel"/>
</dbReference>
<evidence type="ECO:0000256" key="5">
    <source>
        <dbReference type="ARBA" id="ARBA00038306"/>
    </source>
</evidence>
<dbReference type="SUPFAM" id="SSF56925">
    <property type="entry name" value="OMPA-like"/>
    <property type="match status" value="1"/>
</dbReference>
<feature type="signal peptide" evidence="6">
    <location>
        <begin position="1"/>
        <end position="22"/>
    </location>
</feature>
<evidence type="ECO:0000256" key="1">
    <source>
        <dbReference type="ARBA" id="ARBA00004442"/>
    </source>
</evidence>
<dbReference type="EMBL" id="JAUSWL010000006">
    <property type="protein sequence ID" value="MDQ0544795.1"/>
    <property type="molecule type" value="Genomic_DNA"/>
</dbReference>
<dbReference type="Proteomes" id="UP001223420">
    <property type="component" value="Unassembled WGS sequence"/>
</dbReference>
<comment type="caution">
    <text evidence="8">The sequence shown here is derived from an EMBL/GenBank/DDBJ whole genome shotgun (WGS) entry which is preliminary data.</text>
</comment>
<name>A0AAJ1WXG5_9HYPH</name>
<evidence type="ECO:0000313" key="9">
    <source>
        <dbReference type="EMBL" id="MER2291251.1"/>
    </source>
</evidence>
<evidence type="ECO:0000313" key="11">
    <source>
        <dbReference type="Proteomes" id="UP001432995"/>
    </source>
</evidence>
<keyword evidence="11" id="KW-1185">Reference proteome</keyword>
<reference evidence="9" key="2">
    <citation type="submission" date="2024-06" db="EMBL/GenBank/DDBJ databases">
        <authorList>
            <person name="Campbell A.G."/>
        </authorList>
    </citation>
    <scope>NUCLEOTIDE SEQUENCE</scope>
    <source>
        <strain evidence="9">EM17</strain>
    </source>
</reference>
<dbReference type="PANTHER" id="PTHR34001:SF3">
    <property type="entry name" value="BLL7405 PROTEIN"/>
    <property type="match status" value="1"/>
</dbReference>
<dbReference type="PANTHER" id="PTHR34001">
    <property type="entry name" value="BLL7405 PROTEIN"/>
    <property type="match status" value="1"/>
</dbReference>
<dbReference type="Pfam" id="PF13505">
    <property type="entry name" value="OMP_b-brl"/>
    <property type="match status" value="1"/>
</dbReference>
<dbReference type="AlphaFoldDB" id="A0AAJ1WXG5"/>
<dbReference type="Gene3D" id="2.40.160.20">
    <property type="match status" value="1"/>
</dbReference>
<proteinExistence type="inferred from homology"/>
<sequence length="298" mass="31762">MRTVTLPLLAVLSLCGASTARAADLDYDYLRGADYDPVPAPVVDWSGVYVGGHGGYTSAALGTKGALQPLIYRDSHDTTGESTFRASTLLNPPSKRVGDTSFGAFVGYNVQFDDFVFGFEADYTNFGKMGVSSDGLGRSKTASNILETVDMAGYTATRVNDYGTLRARAGYALGNILPFVTGGLAIGRARIADTTMYRNYGFDVTAYNANLAGTPTYVSNFGYTSFNPNAPYNGTPFTSIQTQSKTKVVAGATVGAGLEYAITPNILLRAEYQYVLFSQFDGHKVNLNTVRAGAAVKF</sequence>
<keyword evidence="2 6" id="KW-0732">Signal</keyword>
<protein>
    <submittedName>
        <fullName evidence="8">Opacity protein-like surface antigen</fullName>
    </submittedName>
    <submittedName>
        <fullName evidence="9">Outer membrane beta-barrel protein</fullName>
    </submittedName>
</protein>
<dbReference type="EMBL" id="JBELQD010000041">
    <property type="protein sequence ID" value="MER2291251.1"/>
    <property type="molecule type" value="Genomic_DNA"/>
</dbReference>
<evidence type="ECO:0000313" key="10">
    <source>
        <dbReference type="Proteomes" id="UP001223420"/>
    </source>
</evidence>
<keyword evidence="3" id="KW-0472">Membrane</keyword>
<reference evidence="8" key="1">
    <citation type="submission" date="2023-07" db="EMBL/GenBank/DDBJ databases">
        <title>Genomic Encyclopedia of Type Strains, Phase IV (KMG-IV): sequencing the most valuable type-strain genomes for metagenomic binning, comparative biology and taxonomic classification.</title>
        <authorList>
            <person name="Goeker M."/>
        </authorList>
    </citation>
    <scope>NUCLEOTIDE SEQUENCE</scope>
    <source>
        <strain evidence="8">DSM 19569</strain>
    </source>
</reference>
<keyword evidence="4" id="KW-0998">Cell outer membrane</keyword>
<feature type="chain" id="PRO_5042544825" evidence="6">
    <location>
        <begin position="23"/>
        <end position="298"/>
    </location>
</feature>
<evidence type="ECO:0000259" key="7">
    <source>
        <dbReference type="Pfam" id="PF13505"/>
    </source>
</evidence>
<evidence type="ECO:0000256" key="4">
    <source>
        <dbReference type="ARBA" id="ARBA00023237"/>
    </source>
</evidence>